<gene>
    <name evidence="2" type="ORF">HW555_013615</name>
</gene>
<protein>
    <submittedName>
        <fullName evidence="2">Uncharacterized protein</fullName>
    </submittedName>
</protein>
<dbReference type="EMBL" id="JACKWZ010000683">
    <property type="protein sequence ID" value="KAF9405781.1"/>
    <property type="molecule type" value="Genomic_DNA"/>
</dbReference>
<keyword evidence="3" id="KW-1185">Reference proteome</keyword>
<accession>A0A835G162</accession>
<evidence type="ECO:0000313" key="2">
    <source>
        <dbReference type="EMBL" id="KAF9405781.1"/>
    </source>
</evidence>
<evidence type="ECO:0000256" key="1">
    <source>
        <dbReference type="SAM" id="MobiDB-lite"/>
    </source>
</evidence>
<reference evidence="2" key="1">
    <citation type="submission" date="2020-08" db="EMBL/GenBank/DDBJ databases">
        <title>Spodoptera exigua strain:BAW_Kor-Di-RS1 Genome sequencing and assembly.</title>
        <authorList>
            <person name="Kim J."/>
            <person name="Nam H.Y."/>
            <person name="Kwon M."/>
            <person name="Choi J.H."/>
            <person name="Cho S.R."/>
            <person name="Kim G.-H."/>
        </authorList>
    </citation>
    <scope>NUCLEOTIDE SEQUENCE</scope>
    <source>
        <strain evidence="2">BAW_Kor-Di-RS1</strain>
        <tissue evidence="2">Whole-body</tissue>
    </source>
</reference>
<sequence>MGYKIEMSSDPVTRSGSGVDHKYTPTGKRSSGHGVRAGDRFRRGRMRSILSSRHLSGVTKSTNNSWSCVNSAWKHAAKKDDMLVVSTMERSNREKINLNECQCEDQPFGSPTRSCDHGLLETDREGSPQYEELLAYIKKIRAKSKTLLYDVKQFRLDLRTYPF</sequence>
<name>A0A835G162_SPOEX</name>
<comment type="caution">
    <text evidence="2">The sequence shown here is derived from an EMBL/GenBank/DDBJ whole genome shotgun (WGS) entry which is preliminary data.</text>
</comment>
<organism evidence="2 3">
    <name type="scientific">Spodoptera exigua</name>
    <name type="common">Beet armyworm</name>
    <name type="synonym">Noctua fulgens</name>
    <dbReference type="NCBI Taxonomy" id="7107"/>
    <lineage>
        <taxon>Eukaryota</taxon>
        <taxon>Metazoa</taxon>
        <taxon>Ecdysozoa</taxon>
        <taxon>Arthropoda</taxon>
        <taxon>Hexapoda</taxon>
        <taxon>Insecta</taxon>
        <taxon>Pterygota</taxon>
        <taxon>Neoptera</taxon>
        <taxon>Endopterygota</taxon>
        <taxon>Lepidoptera</taxon>
        <taxon>Glossata</taxon>
        <taxon>Ditrysia</taxon>
        <taxon>Noctuoidea</taxon>
        <taxon>Noctuidae</taxon>
        <taxon>Amphipyrinae</taxon>
        <taxon>Spodoptera</taxon>
    </lineage>
</organism>
<dbReference type="AlphaFoldDB" id="A0A835G162"/>
<feature type="region of interest" description="Disordered" evidence="1">
    <location>
        <begin position="1"/>
        <end position="37"/>
    </location>
</feature>
<dbReference type="Proteomes" id="UP000648187">
    <property type="component" value="Unassembled WGS sequence"/>
</dbReference>
<proteinExistence type="predicted"/>
<evidence type="ECO:0000313" key="3">
    <source>
        <dbReference type="Proteomes" id="UP000648187"/>
    </source>
</evidence>